<sequence length="334" mass="35826">MMAEARERVASAMKTGSLVDPAERIRLQQQRNQPGSARGEIFANLAVLGVLVGSVYFAGKSYFTRQETLVEGYASEMTDVISSSTEMDACHKEYKRKLGPKQFRGEMFAAFITELARKKPITCQTMMAADYVRRKFGFKDVKVAKLLAAAGQAVARKQPGLRSKLLFYGQRLSGSSDAAAKQLQPLKDLLAQSYRSGGAQIVESASISIAEQALRDSAHASGELPEGWELLGMSEAQARETLGEGGGEAMYAKLVKEAKDRDAATEAAKGGAGRGGGSSEEGTARAFECGSCGYTLYVAKGREWKFFGDDFKCPECGASKGKFQEKGVGGTGEP</sequence>
<dbReference type="EMBL" id="JAFCMP010000126">
    <property type="protein sequence ID" value="KAG5185572.1"/>
    <property type="molecule type" value="Genomic_DNA"/>
</dbReference>
<dbReference type="CDD" id="cd00350">
    <property type="entry name" value="rubredoxin_like"/>
    <property type="match status" value="1"/>
</dbReference>
<dbReference type="Gene3D" id="2.20.28.10">
    <property type="match status" value="1"/>
</dbReference>
<comment type="caution">
    <text evidence="3">The sequence shown here is derived from an EMBL/GenBank/DDBJ whole genome shotgun (WGS) entry which is preliminary data.</text>
</comment>
<evidence type="ECO:0000259" key="2">
    <source>
        <dbReference type="PROSITE" id="PS50903"/>
    </source>
</evidence>
<dbReference type="InterPro" id="IPR024934">
    <property type="entry name" value="Rubredoxin-like_dom"/>
</dbReference>
<dbReference type="OrthoDB" id="194772at2759"/>
<dbReference type="GO" id="GO:0005506">
    <property type="term" value="F:iron ion binding"/>
    <property type="evidence" value="ECO:0007669"/>
    <property type="project" value="InterPro"/>
</dbReference>
<feature type="domain" description="Rubredoxin-like" evidence="2">
    <location>
        <begin position="284"/>
        <end position="326"/>
    </location>
</feature>
<keyword evidence="1" id="KW-0472">Membrane</keyword>
<feature type="transmembrane region" description="Helical" evidence="1">
    <location>
        <begin position="41"/>
        <end position="59"/>
    </location>
</feature>
<reference evidence="3" key="1">
    <citation type="submission" date="2021-02" db="EMBL/GenBank/DDBJ databases">
        <title>First Annotated Genome of the Yellow-green Alga Tribonema minus.</title>
        <authorList>
            <person name="Mahan K.M."/>
        </authorList>
    </citation>
    <scope>NUCLEOTIDE SEQUENCE</scope>
    <source>
        <strain evidence="3">UTEX B ZZ1240</strain>
    </source>
</reference>
<organism evidence="3 4">
    <name type="scientific">Tribonema minus</name>
    <dbReference type="NCBI Taxonomy" id="303371"/>
    <lineage>
        <taxon>Eukaryota</taxon>
        <taxon>Sar</taxon>
        <taxon>Stramenopiles</taxon>
        <taxon>Ochrophyta</taxon>
        <taxon>PX clade</taxon>
        <taxon>Xanthophyceae</taxon>
        <taxon>Tribonematales</taxon>
        <taxon>Tribonemataceae</taxon>
        <taxon>Tribonema</taxon>
    </lineage>
</organism>
<evidence type="ECO:0000313" key="3">
    <source>
        <dbReference type="EMBL" id="KAG5185572.1"/>
    </source>
</evidence>
<evidence type="ECO:0000313" key="4">
    <source>
        <dbReference type="Proteomes" id="UP000664859"/>
    </source>
</evidence>
<dbReference type="SUPFAM" id="SSF57802">
    <property type="entry name" value="Rubredoxin-like"/>
    <property type="match status" value="1"/>
</dbReference>
<name>A0A835Z4L2_9STRA</name>
<evidence type="ECO:0000256" key="1">
    <source>
        <dbReference type="SAM" id="Phobius"/>
    </source>
</evidence>
<dbReference type="AlphaFoldDB" id="A0A835Z4L2"/>
<dbReference type="Proteomes" id="UP000664859">
    <property type="component" value="Unassembled WGS sequence"/>
</dbReference>
<gene>
    <name evidence="3" type="ORF">JKP88DRAFT_194413</name>
</gene>
<keyword evidence="1" id="KW-0812">Transmembrane</keyword>
<proteinExistence type="predicted"/>
<keyword evidence="1" id="KW-1133">Transmembrane helix</keyword>
<keyword evidence="4" id="KW-1185">Reference proteome</keyword>
<accession>A0A835Z4L2</accession>
<dbReference type="PROSITE" id="PS50903">
    <property type="entry name" value="RUBREDOXIN_LIKE"/>
    <property type="match status" value="1"/>
</dbReference>
<protein>
    <recommendedName>
        <fullName evidence="2">Rubredoxin-like domain-containing protein</fullName>
    </recommendedName>
</protein>